<organism evidence="1 2">
    <name type="scientific">Alicyclobacillus tolerans</name>
    <dbReference type="NCBI Taxonomy" id="90970"/>
    <lineage>
        <taxon>Bacteria</taxon>
        <taxon>Bacillati</taxon>
        <taxon>Bacillota</taxon>
        <taxon>Bacilli</taxon>
        <taxon>Bacillales</taxon>
        <taxon>Alicyclobacillaceae</taxon>
        <taxon>Alicyclobacillus</taxon>
    </lineage>
</organism>
<dbReference type="RefSeq" id="WP_203114244.1">
    <property type="nucleotide sequence ID" value="NZ_JAURUO010000009.1"/>
</dbReference>
<evidence type="ECO:0008006" key="3">
    <source>
        <dbReference type="Google" id="ProtNLM"/>
    </source>
</evidence>
<gene>
    <name evidence="1" type="ORF">J2S04_001932</name>
</gene>
<reference evidence="1 2" key="1">
    <citation type="submission" date="2023-07" db="EMBL/GenBank/DDBJ databases">
        <title>Genomic Encyclopedia of Type Strains, Phase IV (KMG-IV): sequencing the most valuable type-strain genomes for metagenomic binning, comparative biology and taxonomic classification.</title>
        <authorList>
            <person name="Goeker M."/>
        </authorList>
    </citation>
    <scope>NUCLEOTIDE SEQUENCE [LARGE SCALE GENOMIC DNA]</scope>
    <source>
        <strain evidence="1 2">DSM 25924</strain>
    </source>
</reference>
<name>A0ABT9LXI6_9BACL</name>
<evidence type="ECO:0000313" key="1">
    <source>
        <dbReference type="EMBL" id="MDP9728981.1"/>
    </source>
</evidence>
<sequence length="57" mass="6075">MFIIRCENCGAEQRWGDGVTLGQGTVIEVADKAVYCECGAGVEEENGKLVVLQASVQ</sequence>
<dbReference type="Proteomes" id="UP001229209">
    <property type="component" value="Unassembled WGS sequence"/>
</dbReference>
<dbReference type="EMBL" id="JAURUO010000009">
    <property type="protein sequence ID" value="MDP9728981.1"/>
    <property type="molecule type" value="Genomic_DNA"/>
</dbReference>
<proteinExistence type="predicted"/>
<comment type="caution">
    <text evidence="1">The sequence shown here is derived from an EMBL/GenBank/DDBJ whole genome shotgun (WGS) entry which is preliminary data.</text>
</comment>
<evidence type="ECO:0000313" key="2">
    <source>
        <dbReference type="Proteomes" id="UP001229209"/>
    </source>
</evidence>
<accession>A0ABT9LXI6</accession>
<keyword evidence="2" id="KW-1185">Reference proteome</keyword>
<protein>
    <recommendedName>
        <fullName evidence="3">DUF3797 domain-containing protein</fullName>
    </recommendedName>
</protein>